<dbReference type="Proteomes" id="UP000051645">
    <property type="component" value="Unassembled WGS sequence"/>
</dbReference>
<keyword evidence="1" id="KW-0812">Transmembrane</keyword>
<evidence type="ECO:0000313" key="3">
    <source>
        <dbReference type="EMBL" id="KRN28475.1"/>
    </source>
</evidence>
<feature type="transmembrane region" description="Helical" evidence="1">
    <location>
        <begin position="50"/>
        <end position="71"/>
    </location>
</feature>
<feature type="transmembrane region" description="Helical" evidence="1">
    <location>
        <begin position="176"/>
        <end position="197"/>
    </location>
</feature>
<accession>A0A0R2FL84</accession>
<dbReference type="PROSITE" id="PS50106">
    <property type="entry name" value="PDZ"/>
    <property type="match status" value="1"/>
</dbReference>
<feature type="transmembrane region" description="Helical" evidence="1">
    <location>
        <begin position="133"/>
        <end position="155"/>
    </location>
</feature>
<feature type="domain" description="PDZ" evidence="2">
    <location>
        <begin position="274"/>
        <end position="350"/>
    </location>
</feature>
<feature type="transmembrane region" description="Helical" evidence="1">
    <location>
        <begin position="107"/>
        <end position="127"/>
    </location>
</feature>
<dbReference type="Proteomes" id="UP000051751">
    <property type="component" value="Unassembled WGS sequence"/>
</dbReference>
<proteinExistence type="predicted"/>
<sequence>MANGGIYLAMMVLQPALWLGIAAVYFWAIRRVHTERRTFRIAIQNRIVEIKTFWLSGLVGGLLTSVMMMLAGATLPVSWLVGYQVLIPVVFLFVLQGVNFVAGEMLLSAGLFIVSALHLLSVPVLNVRLVSTVLLMGGCMAFMAAWGFLRSHVVITPQIETSRRGRQVANYRASQFFLMPTLFLIPGGPIHAAFSWWPALTLGGQQYDLWLVPLFAGFSYLMKQQLPKTGLQKAGRAYLAAGLLLIVAAIAAFFWASAALWLLGLGVIIAFWPTFRMIRNNQTGAVFFTQTNAGVRVVAVVPGTPAEKMGLESGDVIVSCNQEPVHDEDSFYQAIEKSATFCKLRVQTMNGEYKLAESAVFTDSPHELGVILFPER</sequence>
<evidence type="ECO:0000256" key="1">
    <source>
        <dbReference type="SAM" id="Phobius"/>
    </source>
</evidence>
<dbReference type="NCBIfam" id="TIGR01167">
    <property type="entry name" value="LPXTG_anchor"/>
    <property type="match status" value="1"/>
</dbReference>
<dbReference type="Gene3D" id="2.30.42.10">
    <property type="match status" value="1"/>
</dbReference>
<protein>
    <recommendedName>
        <fullName evidence="2">PDZ domain-containing protein</fullName>
    </recommendedName>
</protein>
<evidence type="ECO:0000313" key="5">
    <source>
        <dbReference type="Proteomes" id="UP000051645"/>
    </source>
</evidence>
<dbReference type="InterPro" id="IPR036034">
    <property type="entry name" value="PDZ_sf"/>
</dbReference>
<dbReference type="RefSeq" id="WP_057769430.1">
    <property type="nucleotide sequence ID" value="NZ_JQAT01000003.1"/>
</dbReference>
<name>A0A0R2FL84_9LACO</name>
<dbReference type="EMBL" id="JQAZ01000003">
    <property type="protein sequence ID" value="KRN31975.1"/>
    <property type="molecule type" value="Genomic_DNA"/>
</dbReference>
<feature type="transmembrane region" description="Helical" evidence="1">
    <location>
        <begin position="6"/>
        <end position="29"/>
    </location>
</feature>
<feature type="transmembrane region" description="Helical" evidence="1">
    <location>
        <begin position="209"/>
        <end position="226"/>
    </location>
</feature>
<dbReference type="AlphaFoldDB" id="A0A0R2FL84"/>
<feature type="transmembrane region" description="Helical" evidence="1">
    <location>
        <begin position="77"/>
        <end position="95"/>
    </location>
</feature>
<dbReference type="OrthoDB" id="198399at2"/>
<dbReference type="Pfam" id="PF17820">
    <property type="entry name" value="PDZ_6"/>
    <property type="match status" value="1"/>
</dbReference>
<reference evidence="5 6" key="1">
    <citation type="journal article" date="2015" name="Genome Announc.">
        <title>Expanding the biotechnology potential of lactobacilli through comparative genomics of 213 strains and associated genera.</title>
        <authorList>
            <person name="Sun Z."/>
            <person name="Harris H.M."/>
            <person name="McCann A."/>
            <person name="Guo C."/>
            <person name="Argimon S."/>
            <person name="Zhang W."/>
            <person name="Yang X."/>
            <person name="Jeffery I.B."/>
            <person name="Cooney J.C."/>
            <person name="Kagawa T.F."/>
            <person name="Liu W."/>
            <person name="Song Y."/>
            <person name="Salvetti E."/>
            <person name="Wrobel A."/>
            <person name="Rasinkangas P."/>
            <person name="Parkhill J."/>
            <person name="Rea M.C."/>
            <person name="O'Sullivan O."/>
            <person name="Ritari J."/>
            <person name="Douillard F.P."/>
            <person name="Paul Ross R."/>
            <person name="Yang R."/>
            <person name="Briner A.E."/>
            <person name="Felis G.E."/>
            <person name="de Vos W.M."/>
            <person name="Barrangou R."/>
            <person name="Klaenhammer T.R."/>
            <person name="Caufield P.W."/>
            <person name="Cui Y."/>
            <person name="Zhang H."/>
            <person name="O'Toole P.W."/>
        </authorList>
    </citation>
    <scope>NUCLEOTIDE SEQUENCE [LARGE SCALE GENOMIC DNA]</scope>
    <source>
        <strain evidence="3 6">ATCC BAA-66</strain>
        <strain evidence="4 5">DSM 13344</strain>
    </source>
</reference>
<evidence type="ECO:0000313" key="6">
    <source>
        <dbReference type="Proteomes" id="UP000051751"/>
    </source>
</evidence>
<comment type="caution">
    <text evidence="3">The sequence shown here is derived from an EMBL/GenBank/DDBJ whole genome shotgun (WGS) entry which is preliminary data.</text>
</comment>
<dbReference type="InterPro" id="IPR041489">
    <property type="entry name" value="PDZ_6"/>
</dbReference>
<organism evidence="3 6">
    <name type="scientific">Lactobacillus selangorensis</name>
    <dbReference type="NCBI Taxonomy" id="81857"/>
    <lineage>
        <taxon>Bacteria</taxon>
        <taxon>Bacillati</taxon>
        <taxon>Bacillota</taxon>
        <taxon>Bacilli</taxon>
        <taxon>Lactobacillales</taxon>
        <taxon>Lactobacillaceae</taxon>
        <taxon>Lactobacillus</taxon>
    </lineage>
</organism>
<dbReference type="PATRIC" id="fig|81857.3.peg.1485"/>
<dbReference type="SMART" id="SM00228">
    <property type="entry name" value="PDZ"/>
    <property type="match status" value="1"/>
</dbReference>
<feature type="transmembrane region" description="Helical" evidence="1">
    <location>
        <begin position="238"/>
        <end position="255"/>
    </location>
</feature>
<keyword evidence="5" id="KW-1185">Reference proteome</keyword>
<dbReference type="SUPFAM" id="SSF50156">
    <property type="entry name" value="PDZ domain-like"/>
    <property type="match status" value="1"/>
</dbReference>
<evidence type="ECO:0000313" key="4">
    <source>
        <dbReference type="EMBL" id="KRN31975.1"/>
    </source>
</evidence>
<dbReference type="STRING" id="81857.IV38_GL001476"/>
<dbReference type="EMBL" id="JQAT01000003">
    <property type="protein sequence ID" value="KRN28475.1"/>
    <property type="molecule type" value="Genomic_DNA"/>
</dbReference>
<keyword evidence="1" id="KW-0472">Membrane</keyword>
<feature type="transmembrane region" description="Helical" evidence="1">
    <location>
        <begin position="261"/>
        <end position="278"/>
    </location>
</feature>
<dbReference type="InterPro" id="IPR001478">
    <property type="entry name" value="PDZ"/>
</dbReference>
<evidence type="ECO:0000259" key="2">
    <source>
        <dbReference type="PROSITE" id="PS50106"/>
    </source>
</evidence>
<gene>
    <name evidence="3" type="ORF">IV38_GL001476</name>
    <name evidence="4" type="ORF">IV40_GL001262</name>
</gene>
<keyword evidence="1" id="KW-1133">Transmembrane helix</keyword>